<evidence type="ECO:0000256" key="1">
    <source>
        <dbReference type="SAM" id="Phobius"/>
    </source>
</evidence>
<protein>
    <submittedName>
        <fullName evidence="2">Uncharacterized protein</fullName>
    </submittedName>
</protein>
<proteinExistence type="predicted"/>
<sequence>MQHNQLFFLALLSSILVVLYKFLEWQIVEVLTPFLMPFLWLLVFGFFFVITVRTVTTLFKKKDWKPFVIQTIVIMLWIFFPFTQVVLDLDFKMNKSEREKVVSKVENGTFKPNVSHDSSLIHLPKEFDQLSKGGGEIVVEKKGDRSSILFFTFRGILEGFSGFVYSPTDQQPSRNDFDGDFKEIKKLDENWYWVASY</sequence>
<name>A0A3Q9RKJ6_9BACI</name>
<gene>
    <name evidence="2" type="ORF">BAOM_0848</name>
</gene>
<dbReference type="OrthoDB" id="2425792at2"/>
<accession>A0A3Q9RKJ6</accession>
<feature type="transmembrane region" description="Helical" evidence="1">
    <location>
        <begin position="67"/>
        <end position="87"/>
    </location>
</feature>
<organism evidence="2 3">
    <name type="scientific">Peribacillus asahii</name>
    <dbReference type="NCBI Taxonomy" id="228899"/>
    <lineage>
        <taxon>Bacteria</taxon>
        <taxon>Bacillati</taxon>
        <taxon>Bacillota</taxon>
        <taxon>Bacilli</taxon>
        <taxon>Bacillales</taxon>
        <taxon>Bacillaceae</taxon>
        <taxon>Peribacillus</taxon>
    </lineage>
</organism>
<keyword evidence="1" id="KW-0812">Transmembrane</keyword>
<keyword evidence="1" id="KW-0472">Membrane</keyword>
<dbReference type="KEGG" id="pasa:BAOM_0848"/>
<dbReference type="RefSeq" id="WP_127759154.1">
    <property type="nucleotide sequence ID" value="NZ_CP026095.1"/>
</dbReference>
<reference evidence="2 3" key="1">
    <citation type="submission" date="2018-01" db="EMBL/GenBank/DDBJ databases">
        <title>Bacillus asahii Genome sequencing and assembly.</title>
        <authorList>
            <person name="Jiang H."/>
            <person name="Feng Y."/>
            <person name="Zhao F."/>
            <person name="Lin X."/>
        </authorList>
    </citation>
    <scope>NUCLEOTIDE SEQUENCE [LARGE SCALE GENOMIC DNA]</scope>
    <source>
        <strain evidence="2 3">OM18</strain>
    </source>
</reference>
<dbReference type="Proteomes" id="UP000283095">
    <property type="component" value="Chromosome"/>
</dbReference>
<feature type="transmembrane region" description="Helical" evidence="1">
    <location>
        <begin position="35"/>
        <end position="55"/>
    </location>
</feature>
<feature type="transmembrane region" description="Helical" evidence="1">
    <location>
        <begin position="6"/>
        <end position="23"/>
    </location>
</feature>
<evidence type="ECO:0000313" key="2">
    <source>
        <dbReference type="EMBL" id="AZV41459.1"/>
    </source>
</evidence>
<dbReference type="AlphaFoldDB" id="A0A3Q9RKJ6"/>
<keyword evidence="1" id="KW-1133">Transmembrane helix</keyword>
<evidence type="ECO:0000313" key="3">
    <source>
        <dbReference type="Proteomes" id="UP000283095"/>
    </source>
</evidence>
<dbReference type="EMBL" id="CP026095">
    <property type="protein sequence ID" value="AZV41459.1"/>
    <property type="molecule type" value="Genomic_DNA"/>
</dbReference>